<keyword evidence="1" id="KW-0812">Transmembrane</keyword>
<dbReference type="Proteomes" id="UP001595805">
    <property type="component" value="Unassembled WGS sequence"/>
</dbReference>
<keyword evidence="2" id="KW-0732">Signal</keyword>
<dbReference type="RefSeq" id="WP_377902955.1">
    <property type="nucleotide sequence ID" value="NZ_JBHRZS010000003.1"/>
</dbReference>
<proteinExistence type="predicted"/>
<protein>
    <submittedName>
        <fullName evidence="3">DUF4271 domain-containing protein</fullName>
    </submittedName>
</protein>
<dbReference type="InterPro" id="IPR025367">
    <property type="entry name" value="DUF4271"/>
</dbReference>
<keyword evidence="4" id="KW-1185">Reference proteome</keyword>
<evidence type="ECO:0000256" key="2">
    <source>
        <dbReference type="SAM" id="SignalP"/>
    </source>
</evidence>
<keyword evidence="1" id="KW-1133">Transmembrane helix</keyword>
<feature type="transmembrane region" description="Helical" evidence="1">
    <location>
        <begin position="202"/>
        <end position="224"/>
    </location>
</feature>
<evidence type="ECO:0000313" key="3">
    <source>
        <dbReference type="EMBL" id="MFC3878971.1"/>
    </source>
</evidence>
<feature type="signal peptide" evidence="2">
    <location>
        <begin position="1"/>
        <end position="21"/>
    </location>
</feature>
<gene>
    <name evidence="3" type="ORF">ACFOSV_02225</name>
</gene>
<organism evidence="3 4">
    <name type="scientific">Algoriphagus namhaensis</name>
    <dbReference type="NCBI Taxonomy" id="915353"/>
    <lineage>
        <taxon>Bacteria</taxon>
        <taxon>Pseudomonadati</taxon>
        <taxon>Bacteroidota</taxon>
        <taxon>Cytophagia</taxon>
        <taxon>Cytophagales</taxon>
        <taxon>Cyclobacteriaceae</taxon>
        <taxon>Algoriphagus</taxon>
    </lineage>
</organism>
<feature type="transmembrane region" description="Helical" evidence="1">
    <location>
        <begin position="314"/>
        <end position="333"/>
    </location>
</feature>
<feature type="transmembrane region" description="Helical" evidence="1">
    <location>
        <begin position="281"/>
        <end position="302"/>
    </location>
</feature>
<feature type="chain" id="PRO_5045377074" evidence="2">
    <location>
        <begin position="22"/>
        <end position="369"/>
    </location>
</feature>
<feature type="transmembrane region" description="Helical" evidence="1">
    <location>
        <begin position="345"/>
        <end position="365"/>
    </location>
</feature>
<name>A0ABV8APZ3_9BACT</name>
<accession>A0ABV8APZ3</accession>
<feature type="transmembrane region" description="Helical" evidence="1">
    <location>
        <begin position="150"/>
        <end position="168"/>
    </location>
</feature>
<dbReference type="Pfam" id="PF14093">
    <property type="entry name" value="DUF4271"/>
    <property type="match status" value="1"/>
</dbReference>
<keyword evidence="1" id="KW-0472">Membrane</keyword>
<comment type="caution">
    <text evidence="3">The sequence shown here is derived from an EMBL/GenBank/DDBJ whole genome shotgun (WGS) entry which is preliminary data.</text>
</comment>
<dbReference type="EMBL" id="JBHRZS010000003">
    <property type="protein sequence ID" value="MFC3878971.1"/>
    <property type="molecule type" value="Genomic_DNA"/>
</dbReference>
<sequence>MRRKLILVLFTCLFVVPAAMSQVLQDYSDSFAKLGSDSWINTEDRYEVVLDLKNFPMSRVLMRIPGPATVFANENVWFLAEKDSSLSIPLVELRGMFPADSLRLMFVANPFRIEELEVKKTLVGNVNSVRMRSAEETVRQGLLKGKVNNLFYTGLLIILFLTALYRMAYPFLFASMTRPLSLINAEDFSQSGSLQKFFSFDILLYLLIINLALGLLASMGLVLFREVWVSDWIGFDFVNLLGLWALMSLAFFGLMVIKFLGIRIVAYLFDLGKIAFSHFFYLLRLLVIGSGISLLLLAYFLVNDFLFASEALGYLLQGIFWMYLLAVSILFIIMINRFSFKKYHLFTYLCIAEMVPFLIFAKMIMNLGQ</sequence>
<feature type="transmembrane region" description="Helical" evidence="1">
    <location>
        <begin position="244"/>
        <end position="269"/>
    </location>
</feature>
<evidence type="ECO:0000313" key="4">
    <source>
        <dbReference type="Proteomes" id="UP001595805"/>
    </source>
</evidence>
<evidence type="ECO:0000256" key="1">
    <source>
        <dbReference type="SAM" id="Phobius"/>
    </source>
</evidence>
<reference evidence="4" key="1">
    <citation type="journal article" date="2019" name="Int. J. Syst. Evol. Microbiol.">
        <title>The Global Catalogue of Microorganisms (GCM) 10K type strain sequencing project: providing services to taxonomists for standard genome sequencing and annotation.</title>
        <authorList>
            <consortium name="The Broad Institute Genomics Platform"/>
            <consortium name="The Broad Institute Genome Sequencing Center for Infectious Disease"/>
            <person name="Wu L."/>
            <person name="Ma J."/>
        </authorList>
    </citation>
    <scope>NUCLEOTIDE SEQUENCE [LARGE SCALE GENOMIC DNA]</scope>
    <source>
        <strain evidence="4">CCUG 60523</strain>
    </source>
</reference>